<sequence>MNLWYFFGGFLLLIFVANPLLSACEALPQKAQNAIALVIFTPVLALMVWAVWFMFTGQVDPSFNNDYIKR</sequence>
<dbReference type="Proteomes" id="UP000250299">
    <property type="component" value="Chromosome"/>
</dbReference>
<dbReference type="EMBL" id="CP029693">
    <property type="protein sequence ID" value="AWY43846.1"/>
    <property type="molecule type" value="Genomic_DNA"/>
</dbReference>
<evidence type="ECO:0000313" key="3">
    <source>
        <dbReference type="Proteomes" id="UP000250299"/>
    </source>
</evidence>
<accession>A0A2Z4RS55</accession>
<evidence type="ECO:0000313" key="2">
    <source>
        <dbReference type="EMBL" id="AWY43846.1"/>
    </source>
</evidence>
<organism evidence="2 3">
    <name type="scientific">Pseudomonas putida</name>
    <name type="common">Arthrobacter siderocapsulatus</name>
    <dbReference type="NCBI Taxonomy" id="303"/>
    <lineage>
        <taxon>Bacteria</taxon>
        <taxon>Pseudomonadati</taxon>
        <taxon>Pseudomonadota</taxon>
        <taxon>Gammaproteobacteria</taxon>
        <taxon>Pseudomonadales</taxon>
        <taxon>Pseudomonadaceae</taxon>
        <taxon>Pseudomonas</taxon>
    </lineage>
</organism>
<dbReference type="AlphaFoldDB" id="A0A2Z4RS55"/>
<keyword evidence="1" id="KW-0812">Transmembrane</keyword>
<proteinExistence type="predicted"/>
<keyword evidence="1" id="KW-1133">Transmembrane helix</keyword>
<gene>
    <name evidence="2" type="ORF">DKY63_29605</name>
</gene>
<reference evidence="2 3" key="1">
    <citation type="submission" date="2018-05" db="EMBL/GenBank/DDBJ databases">
        <title>Whole genome sequence of Pseudomonas putida JBC17.</title>
        <authorList>
            <person name="Lee Y.H."/>
            <person name="David K."/>
        </authorList>
    </citation>
    <scope>NUCLEOTIDE SEQUENCE [LARGE SCALE GENOMIC DNA]</scope>
    <source>
        <strain evidence="2 3">JBC17</strain>
    </source>
</reference>
<protein>
    <submittedName>
        <fullName evidence="2">Uncharacterized protein</fullName>
    </submittedName>
</protein>
<evidence type="ECO:0000256" key="1">
    <source>
        <dbReference type="SAM" id="Phobius"/>
    </source>
</evidence>
<feature type="transmembrane region" description="Helical" evidence="1">
    <location>
        <begin position="34"/>
        <end position="55"/>
    </location>
</feature>
<keyword evidence="1" id="KW-0472">Membrane</keyword>
<name>A0A2Z4RS55_PSEPU</name>